<accession>A0ACC0F240</accession>
<evidence type="ECO:0000313" key="2">
    <source>
        <dbReference type="Proteomes" id="UP001060215"/>
    </source>
</evidence>
<dbReference type="Proteomes" id="UP001060215">
    <property type="component" value="Chromosome 11"/>
</dbReference>
<dbReference type="EMBL" id="CM045768">
    <property type="protein sequence ID" value="KAI7982324.1"/>
    <property type="molecule type" value="Genomic_DNA"/>
</dbReference>
<keyword evidence="2" id="KW-1185">Reference proteome</keyword>
<sequence>MMREKRLGGDVRFRSPPRVTLQGGRDYSLPRGRSRDHRTGSPIRSSVQGRDYSRRDRHSHFVPGLNEMEKSRRVLGSEHPSGSSQRRDYSKHLDGDGDGELQKLSQFNEAFSQRDSPSLKFQWKYLLDEHKRVNDNVNPSSKNFPDYGVGISSTRVNTERNYQGSGFADMARSGMMVAKPIHMEIGRDRTFPGYLPPSGTRRSSVDTDSGGLLLPSQKLNSTLDKDEDIRFQAHLPADKLPARELLKEEDISKFYSREEKSHCHSRDTSHYAIPSSQSKTSTTVPFGSSMNDYHYSGGNGYPICSDGFSRSSGLLNDPISCGAYTHDSHSNSSRDPTLRLEDMTNYMKVQLSPKEGTQRGYAYSEVQRSEKSDMGSLTDKLYGKMVSIEDDYGHQESLGPRIVEPIIDRMVVTESSGRERLIEGRLWDYHRSSQEQPISNYPDAARSSYASKKEGEDLGPRSVHLEYERELYRGHENIYSSEDHGYGIDDHLHSDEERLNMSLMEDYDLWLDGVDDNYQDRFIVEELDSLEHPKRMLKRKWDVDKKLSRQNPGSKFSSNRKITGKIHDTKSNKPLLSSSRYRNVGKTFNGMVGHRNSNSNASGSLSACNPRRLKYSFRDIKNRLGPGPQHVHIPQPSAKKIKLQKSLRNNQDGYHGSINAEEGGPSEVKLTPAKSEPPENSKEFKQLVHSAFFKFVKQLHENPAQCRRLKEQGKIGSLKCSVCGSDSKVFLDTKSLVMHACTAPKVGFRARHLGFHKAVCSLMGWKSAEILNSQWVHQVLPNAETVALKEDFIIWPPVVVIHNSSIGNINPDGRVIVSIEELEAILKDMGFGGKTKVCRGKPANQSIMVVKFSGTFSGLQEAERLHKFFSGNERGRTELKQVTPKNDSNADDKTQKVNKVEHVLYGYLGIAEDLDKLDFETKKWCSVRSKKEI</sequence>
<proteinExistence type="predicted"/>
<protein>
    <submittedName>
        <fullName evidence="1">Uncharacterized protein</fullName>
    </submittedName>
</protein>
<gene>
    <name evidence="1" type="ORF">LOK49_LG15G01829</name>
</gene>
<reference evidence="1 2" key="1">
    <citation type="journal article" date="2022" name="Plant J.">
        <title>Chromosome-level genome of Camellia lanceoleosa provides a valuable resource for understanding genome evolution and self-incompatibility.</title>
        <authorList>
            <person name="Gong W."/>
            <person name="Xiao S."/>
            <person name="Wang L."/>
            <person name="Liao Z."/>
            <person name="Chang Y."/>
            <person name="Mo W."/>
            <person name="Hu G."/>
            <person name="Li W."/>
            <person name="Zhao G."/>
            <person name="Zhu H."/>
            <person name="Hu X."/>
            <person name="Ji K."/>
            <person name="Xiang X."/>
            <person name="Song Q."/>
            <person name="Yuan D."/>
            <person name="Jin S."/>
            <person name="Zhang L."/>
        </authorList>
    </citation>
    <scope>NUCLEOTIDE SEQUENCE [LARGE SCALE GENOMIC DNA]</scope>
    <source>
        <strain evidence="1">SQ_2022a</strain>
    </source>
</reference>
<name>A0ACC0F240_9ERIC</name>
<organism evidence="1 2">
    <name type="scientific">Camellia lanceoleosa</name>
    <dbReference type="NCBI Taxonomy" id="1840588"/>
    <lineage>
        <taxon>Eukaryota</taxon>
        <taxon>Viridiplantae</taxon>
        <taxon>Streptophyta</taxon>
        <taxon>Embryophyta</taxon>
        <taxon>Tracheophyta</taxon>
        <taxon>Spermatophyta</taxon>
        <taxon>Magnoliopsida</taxon>
        <taxon>eudicotyledons</taxon>
        <taxon>Gunneridae</taxon>
        <taxon>Pentapetalae</taxon>
        <taxon>asterids</taxon>
        <taxon>Ericales</taxon>
        <taxon>Theaceae</taxon>
        <taxon>Camellia</taxon>
    </lineage>
</organism>
<comment type="caution">
    <text evidence="1">The sequence shown here is derived from an EMBL/GenBank/DDBJ whole genome shotgun (WGS) entry which is preliminary data.</text>
</comment>
<evidence type="ECO:0000313" key="1">
    <source>
        <dbReference type="EMBL" id="KAI7982324.1"/>
    </source>
</evidence>